<keyword evidence="2" id="KW-0812">Transmembrane</keyword>
<keyword evidence="2" id="KW-0472">Membrane</keyword>
<dbReference type="Proteomes" id="UP001172159">
    <property type="component" value="Unassembled WGS sequence"/>
</dbReference>
<protein>
    <recommendedName>
        <fullName evidence="5">Nuclear pore assembly and biogenesis-domain-containing protein</fullName>
    </recommendedName>
</protein>
<reference evidence="3" key="1">
    <citation type="submission" date="2023-06" db="EMBL/GenBank/DDBJ databases">
        <title>Genome-scale phylogeny and comparative genomics of the fungal order Sordariales.</title>
        <authorList>
            <consortium name="Lawrence Berkeley National Laboratory"/>
            <person name="Hensen N."/>
            <person name="Bonometti L."/>
            <person name="Westerberg I."/>
            <person name="Brannstrom I.O."/>
            <person name="Guillou S."/>
            <person name="Cros-Aarteil S."/>
            <person name="Calhoun S."/>
            <person name="Haridas S."/>
            <person name="Kuo A."/>
            <person name="Mondo S."/>
            <person name="Pangilinan J."/>
            <person name="Riley R."/>
            <person name="Labutti K."/>
            <person name="Andreopoulos B."/>
            <person name="Lipzen A."/>
            <person name="Chen C."/>
            <person name="Yanf M."/>
            <person name="Daum C."/>
            <person name="Ng V."/>
            <person name="Clum A."/>
            <person name="Steindorff A."/>
            <person name="Ohm R."/>
            <person name="Martin F."/>
            <person name="Silar P."/>
            <person name="Natvig D."/>
            <person name="Lalanne C."/>
            <person name="Gautier V."/>
            <person name="Ament-Velasquez S.L."/>
            <person name="Kruys A."/>
            <person name="Hutchinson M.I."/>
            <person name="Powell A.J."/>
            <person name="Barry K."/>
            <person name="Miller A.N."/>
            <person name="Grigoriev I.V."/>
            <person name="Debuchy R."/>
            <person name="Gladieux P."/>
            <person name="Thoren M.H."/>
            <person name="Johannesson H."/>
        </authorList>
    </citation>
    <scope>NUCLEOTIDE SEQUENCE</scope>
    <source>
        <strain evidence="3">CBS 540.89</strain>
    </source>
</reference>
<accession>A0AA40AN98</accession>
<proteinExistence type="predicted"/>
<name>A0AA40AN98_9PEZI</name>
<evidence type="ECO:0008006" key="5">
    <source>
        <dbReference type="Google" id="ProtNLM"/>
    </source>
</evidence>
<dbReference type="InterPro" id="IPR024316">
    <property type="entry name" value="APQ12"/>
</dbReference>
<dbReference type="Pfam" id="PF12716">
    <property type="entry name" value="Apq12"/>
    <property type="match status" value="1"/>
</dbReference>
<organism evidence="3 4">
    <name type="scientific">Apiosordaria backusii</name>
    <dbReference type="NCBI Taxonomy" id="314023"/>
    <lineage>
        <taxon>Eukaryota</taxon>
        <taxon>Fungi</taxon>
        <taxon>Dikarya</taxon>
        <taxon>Ascomycota</taxon>
        <taxon>Pezizomycotina</taxon>
        <taxon>Sordariomycetes</taxon>
        <taxon>Sordariomycetidae</taxon>
        <taxon>Sordariales</taxon>
        <taxon>Lasiosphaeriaceae</taxon>
        <taxon>Apiosordaria</taxon>
    </lineage>
</organism>
<feature type="transmembrane region" description="Helical" evidence="2">
    <location>
        <begin position="136"/>
        <end position="154"/>
    </location>
</feature>
<dbReference type="EMBL" id="JAUKTV010000013">
    <property type="protein sequence ID" value="KAK0718920.1"/>
    <property type="molecule type" value="Genomic_DNA"/>
</dbReference>
<evidence type="ECO:0000313" key="4">
    <source>
        <dbReference type="Proteomes" id="UP001172159"/>
    </source>
</evidence>
<feature type="transmembrane region" description="Helical" evidence="2">
    <location>
        <begin position="76"/>
        <end position="95"/>
    </location>
</feature>
<keyword evidence="4" id="KW-1185">Reference proteome</keyword>
<evidence type="ECO:0000256" key="2">
    <source>
        <dbReference type="SAM" id="Phobius"/>
    </source>
</evidence>
<comment type="caution">
    <text evidence="3">The sequence shown here is derived from an EMBL/GenBank/DDBJ whole genome shotgun (WGS) entry which is preliminary data.</text>
</comment>
<sequence>MANIPLSYLVHLLEGILPPSAITFLQTHLLDPTSPFNTTLTKSYSFLSNFLTYQLWPVLEPTMDKLAAYLHDSPQIISVAVLLGVIFLVVQILSFVNRVIRFWTRMAMRLVFWSFIGVLVSMAWQRGLEQSVKDVVVLGSAVYGWVQGVVGVWVREYEAAQRAGGGQQGQGQGYGGSKGGYGRY</sequence>
<keyword evidence="2" id="KW-1133">Transmembrane helix</keyword>
<feature type="transmembrane region" description="Helical" evidence="2">
    <location>
        <begin position="107"/>
        <end position="124"/>
    </location>
</feature>
<dbReference type="AlphaFoldDB" id="A0AA40AN98"/>
<feature type="region of interest" description="Disordered" evidence="1">
    <location>
        <begin position="164"/>
        <end position="184"/>
    </location>
</feature>
<evidence type="ECO:0000256" key="1">
    <source>
        <dbReference type="SAM" id="MobiDB-lite"/>
    </source>
</evidence>
<gene>
    <name evidence="3" type="ORF">B0T21DRAFT_395882</name>
</gene>
<evidence type="ECO:0000313" key="3">
    <source>
        <dbReference type="EMBL" id="KAK0718920.1"/>
    </source>
</evidence>